<evidence type="ECO:0000256" key="5">
    <source>
        <dbReference type="ARBA" id="ARBA00023136"/>
    </source>
</evidence>
<dbReference type="AlphaFoldDB" id="A0A1H9NR45"/>
<accession>A0A1H9NR45</accession>
<evidence type="ECO:0000256" key="4">
    <source>
        <dbReference type="ARBA" id="ARBA00022989"/>
    </source>
</evidence>
<keyword evidence="5 6" id="KW-0472">Membrane</keyword>
<dbReference type="Proteomes" id="UP000198556">
    <property type="component" value="Unassembled WGS sequence"/>
</dbReference>
<feature type="transmembrane region" description="Helical" evidence="6">
    <location>
        <begin position="16"/>
        <end position="35"/>
    </location>
</feature>
<evidence type="ECO:0000313" key="9">
    <source>
        <dbReference type="Proteomes" id="UP000198556"/>
    </source>
</evidence>
<dbReference type="PANTHER" id="PTHR12677">
    <property type="entry name" value="GOLGI APPARATUS MEMBRANE PROTEIN TVP38-RELATED"/>
    <property type="match status" value="1"/>
</dbReference>
<evidence type="ECO:0000256" key="1">
    <source>
        <dbReference type="ARBA" id="ARBA00004651"/>
    </source>
</evidence>
<dbReference type="GO" id="GO:0005886">
    <property type="term" value="C:plasma membrane"/>
    <property type="evidence" value="ECO:0007669"/>
    <property type="project" value="UniProtKB-SubCell"/>
</dbReference>
<evidence type="ECO:0000259" key="7">
    <source>
        <dbReference type="Pfam" id="PF09335"/>
    </source>
</evidence>
<feature type="transmembrane region" description="Helical" evidence="6">
    <location>
        <begin position="145"/>
        <end position="166"/>
    </location>
</feature>
<dbReference type="InterPro" id="IPR032816">
    <property type="entry name" value="VTT_dom"/>
</dbReference>
<feature type="transmembrane region" description="Helical" evidence="6">
    <location>
        <begin position="47"/>
        <end position="65"/>
    </location>
</feature>
<comment type="similarity">
    <text evidence="6">Belongs to the TVP38/TMEM64 family.</text>
</comment>
<comment type="caution">
    <text evidence="6">Lacks conserved residue(s) required for the propagation of feature annotation.</text>
</comment>
<evidence type="ECO:0000256" key="2">
    <source>
        <dbReference type="ARBA" id="ARBA00022475"/>
    </source>
</evidence>
<comment type="subcellular location">
    <subcellularLocation>
        <location evidence="1 6">Cell membrane</location>
        <topology evidence="1 6">Multi-pass membrane protein</topology>
    </subcellularLocation>
</comment>
<feature type="domain" description="VTT" evidence="7">
    <location>
        <begin position="75"/>
        <end position="193"/>
    </location>
</feature>
<keyword evidence="2 6" id="KW-1003">Cell membrane</keyword>
<keyword evidence="9" id="KW-1185">Reference proteome</keyword>
<evidence type="ECO:0000313" key="8">
    <source>
        <dbReference type="EMBL" id="SER38514.1"/>
    </source>
</evidence>
<evidence type="ECO:0000256" key="6">
    <source>
        <dbReference type="RuleBase" id="RU366058"/>
    </source>
</evidence>
<keyword evidence="3 6" id="KW-0812">Transmembrane</keyword>
<proteinExistence type="inferred from homology"/>
<protein>
    <recommendedName>
        <fullName evidence="6">TVP38/TMEM64 family membrane protein</fullName>
    </recommendedName>
</protein>
<organism evidence="8 9">
    <name type="scientific">Granulicatella balaenopterae</name>
    <dbReference type="NCBI Taxonomy" id="137733"/>
    <lineage>
        <taxon>Bacteria</taxon>
        <taxon>Bacillati</taxon>
        <taxon>Bacillota</taxon>
        <taxon>Bacilli</taxon>
        <taxon>Lactobacillales</taxon>
        <taxon>Carnobacteriaceae</taxon>
        <taxon>Granulicatella</taxon>
    </lineage>
</organism>
<dbReference type="EMBL" id="FOGF01000044">
    <property type="protein sequence ID" value="SER38514.1"/>
    <property type="molecule type" value="Genomic_DNA"/>
</dbReference>
<gene>
    <name evidence="8" type="ORF">SAMN05421767_14418</name>
</gene>
<dbReference type="InterPro" id="IPR015414">
    <property type="entry name" value="TMEM64"/>
</dbReference>
<sequence length="204" mass="23038">MIDSIEDKKLQMNRRLIRLVTIIGLVLTIFIGYQISTTQYFSVGGPFQNFIARIGIYGPLLFIVVQITQVIYPVIPGGVTCMVGHVLFGPLWGFIYNFTGIMIGSICNFILARKYGYSFARAFVSEKTYQKYIAYLANDKKFERFLIGAFILPGFPDDFLCMVAGLSKMSLKRFVAISFLAKPATLYLYTIIGLKGIQYILNLL</sequence>
<feature type="transmembrane region" description="Helical" evidence="6">
    <location>
        <begin position="94"/>
        <end position="112"/>
    </location>
</feature>
<reference evidence="8 9" key="1">
    <citation type="submission" date="2016-10" db="EMBL/GenBank/DDBJ databases">
        <authorList>
            <person name="de Groot N.N."/>
        </authorList>
    </citation>
    <scope>NUCLEOTIDE SEQUENCE [LARGE SCALE GENOMIC DNA]</scope>
    <source>
        <strain evidence="8 9">DSM 15827</strain>
    </source>
</reference>
<dbReference type="STRING" id="137733.SAMN05421767_14418"/>
<name>A0A1H9NR45_9LACT</name>
<evidence type="ECO:0000256" key="3">
    <source>
        <dbReference type="ARBA" id="ARBA00022692"/>
    </source>
</evidence>
<dbReference type="PANTHER" id="PTHR12677:SF49">
    <property type="entry name" value="TVP38_TMEM64 FAMILY MEMBRANE PROTEIN"/>
    <property type="match status" value="1"/>
</dbReference>
<dbReference type="Pfam" id="PF09335">
    <property type="entry name" value="VTT_dom"/>
    <property type="match status" value="1"/>
</dbReference>
<keyword evidence="4 6" id="KW-1133">Transmembrane helix</keyword>